<dbReference type="GO" id="GO:0008080">
    <property type="term" value="F:N-acetyltransferase activity"/>
    <property type="evidence" value="ECO:0007669"/>
    <property type="project" value="InterPro"/>
</dbReference>
<gene>
    <name evidence="6" type="primary">rimI</name>
    <name evidence="6" type="ORF">GGC33_10000</name>
</gene>
<accession>A0A844GTC5</accession>
<dbReference type="RefSeq" id="WP_155083929.1">
    <property type="nucleotide sequence ID" value="NZ_WMIA01000011.1"/>
</dbReference>
<evidence type="ECO:0000256" key="4">
    <source>
        <dbReference type="ARBA" id="ARBA00023315"/>
    </source>
</evidence>
<protein>
    <submittedName>
        <fullName evidence="6">Ribosomal-protein-alanine N-acetyltransferase</fullName>
    </submittedName>
</protein>
<proteinExistence type="inferred from homology"/>
<dbReference type="PROSITE" id="PS51186">
    <property type="entry name" value="GNAT"/>
    <property type="match status" value="1"/>
</dbReference>
<dbReference type="InterPro" id="IPR006464">
    <property type="entry name" value="AcTrfase_RimI/Ard1"/>
</dbReference>
<organism evidence="6 7">
    <name type="scientific">Cyanobacterium aponinum 0216</name>
    <dbReference type="NCBI Taxonomy" id="2676140"/>
    <lineage>
        <taxon>Bacteria</taxon>
        <taxon>Bacillati</taxon>
        <taxon>Cyanobacteriota</taxon>
        <taxon>Cyanophyceae</taxon>
        <taxon>Oscillatoriophycideae</taxon>
        <taxon>Chroococcales</taxon>
        <taxon>Geminocystaceae</taxon>
        <taxon>Cyanobacterium</taxon>
    </lineage>
</organism>
<feature type="domain" description="N-acetyltransferase" evidence="5">
    <location>
        <begin position="6"/>
        <end position="154"/>
    </location>
</feature>
<evidence type="ECO:0000259" key="5">
    <source>
        <dbReference type="PROSITE" id="PS51186"/>
    </source>
</evidence>
<evidence type="ECO:0000256" key="3">
    <source>
        <dbReference type="ARBA" id="ARBA00022679"/>
    </source>
</evidence>
<dbReference type="EMBL" id="WMIA01000011">
    <property type="protein sequence ID" value="MTF39260.1"/>
    <property type="molecule type" value="Genomic_DNA"/>
</dbReference>
<evidence type="ECO:0000256" key="2">
    <source>
        <dbReference type="ARBA" id="ARBA00022490"/>
    </source>
</evidence>
<dbReference type="PANTHER" id="PTHR43420">
    <property type="entry name" value="ACETYLTRANSFERASE"/>
    <property type="match status" value="1"/>
</dbReference>
<dbReference type="CDD" id="cd04301">
    <property type="entry name" value="NAT_SF"/>
    <property type="match status" value="1"/>
</dbReference>
<keyword evidence="3 6" id="KW-0808">Transferase</keyword>
<evidence type="ECO:0000256" key="1">
    <source>
        <dbReference type="ARBA" id="ARBA00005395"/>
    </source>
</evidence>
<keyword evidence="4" id="KW-0012">Acyltransferase</keyword>
<dbReference type="InterPro" id="IPR016181">
    <property type="entry name" value="Acyl_CoA_acyltransferase"/>
</dbReference>
<name>A0A844GTC5_9CHRO</name>
<dbReference type="NCBIfam" id="TIGR01575">
    <property type="entry name" value="rimI"/>
    <property type="match status" value="1"/>
</dbReference>
<dbReference type="Pfam" id="PF00583">
    <property type="entry name" value="Acetyltransf_1"/>
    <property type="match status" value="1"/>
</dbReference>
<keyword evidence="2" id="KW-0963">Cytoplasm</keyword>
<dbReference type="PANTHER" id="PTHR43420:SF44">
    <property type="entry name" value="ACETYLTRANSFERASE YPEA"/>
    <property type="match status" value="1"/>
</dbReference>
<comment type="similarity">
    <text evidence="1">Belongs to the acetyltransferase family. RimI subfamily.</text>
</comment>
<evidence type="ECO:0000313" key="6">
    <source>
        <dbReference type="EMBL" id="MTF39260.1"/>
    </source>
</evidence>
<comment type="caution">
    <text evidence="6">The sequence shown here is derived from an EMBL/GenBank/DDBJ whole genome shotgun (WGS) entry which is preliminary data.</text>
</comment>
<dbReference type="AlphaFoldDB" id="A0A844GTC5"/>
<reference evidence="6 7" key="1">
    <citation type="submission" date="2019-11" db="EMBL/GenBank/DDBJ databases">
        <title>Isolation of a new High Light Tolerant Cyanobacteria.</title>
        <authorList>
            <person name="Dobson Z."/>
            <person name="Vaughn N."/>
            <person name="Vaughn M."/>
            <person name="Fromme P."/>
            <person name="Mazor Y."/>
        </authorList>
    </citation>
    <scope>NUCLEOTIDE SEQUENCE [LARGE SCALE GENOMIC DNA]</scope>
    <source>
        <strain evidence="6 7">0216</strain>
    </source>
</reference>
<dbReference type="Proteomes" id="UP000437131">
    <property type="component" value="Unassembled WGS sequence"/>
</dbReference>
<dbReference type="InterPro" id="IPR000182">
    <property type="entry name" value="GNAT_dom"/>
</dbReference>
<sequence>MSLAEIQFQVLTDKDLEQVLELDRICFGGLWSLDSYKREIESPNSYLLIITVNTHSGTKVIGFGCFWAILEEAHITILAIHPDFQGQGLGSLLLENLLKEAVNRKLERATLEVGENNTKAINLYQKFGFKEAGRRKKYYKKTGEDALILWKSIRENT</sequence>
<evidence type="ECO:0000313" key="7">
    <source>
        <dbReference type="Proteomes" id="UP000437131"/>
    </source>
</evidence>
<dbReference type="InterPro" id="IPR050680">
    <property type="entry name" value="YpeA/RimI_acetyltransf"/>
</dbReference>
<dbReference type="SUPFAM" id="SSF55729">
    <property type="entry name" value="Acyl-CoA N-acyltransferases (Nat)"/>
    <property type="match status" value="1"/>
</dbReference>
<dbReference type="Gene3D" id="3.40.630.30">
    <property type="match status" value="1"/>
</dbReference>